<dbReference type="GO" id="GO:0005667">
    <property type="term" value="C:transcription regulator complex"/>
    <property type="evidence" value="ECO:0007669"/>
    <property type="project" value="TreeGrafter"/>
</dbReference>
<dbReference type="Pfam" id="PF00105">
    <property type="entry name" value="zf-C4"/>
    <property type="match status" value="1"/>
</dbReference>
<evidence type="ECO:0000256" key="3">
    <source>
        <dbReference type="ARBA" id="ARBA00022490"/>
    </source>
</evidence>
<keyword evidence="9" id="KW-0804">Transcription</keyword>
<evidence type="ECO:0000256" key="2">
    <source>
        <dbReference type="ARBA" id="ARBA00004496"/>
    </source>
</evidence>
<evidence type="ECO:0000256" key="9">
    <source>
        <dbReference type="ARBA" id="ARBA00023163"/>
    </source>
</evidence>
<dbReference type="PROSITE" id="PS00031">
    <property type="entry name" value="NUCLEAR_REC_DBD_1"/>
    <property type="match status" value="1"/>
</dbReference>
<evidence type="ECO:0000256" key="10">
    <source>
        <dbReference type="ARBA" id="ARBA00023170"/>
    </source>
</evidence>
<evidence type="ECO:0000256" key="1">
    <source>
        <dbReference type="ARBA" id="ARBA00004123"/>
    </source>
</evidence>
<dbReference type="GO" id="GO:0071376">
    <property type="term" value="P:cellular response to corticotropin-releasing hormone stimulus"/>
    <property type="evidence" value="ECO:0007669"/>
    <property type="project" value="TreeGrafter"/>
</dbReference>
<evidence type="ECO:0000256" key="7">
    <source>
        <dbReference type="ARBA" id="ARBA00023015"/>
    </source>
</evidence>
<dbReference type="PROSITE" id="PS51030">
    <property type="entry name" value="NUCLEAR_REC_DBD_2"/>
    <property type="match status" value="1"/>
</dbReference>
<comment type="caution">
    <text evidence="14">The sequence shown here is derived from an EMBL/GenBank/DDBJ whole genome shotgun (WGS) entry which is preliminary data.</text>
</comment>
<dbReference type="SMART" id="SM00399">
    <property type="entry name" value="ZnF_C4"/>
    <property type="match status" value="1"/>
</dbReference>
<dbReference type="GO" id="GO:0035259">
    <property type="term" value="F:nuclear glucocorticoid receptor binding"/>
    <property type="evidence" value="ECO:0007669"/>
    <property type="project" value="TreeGrafter"/>
</dbReference>
<dbReference type="GO" id="GO:0004879">
    <property type="term" value="F:nuclear receptor activity"/>
    <property type="evidence" value="ECO:0007669"/>
    <property type="project" value="InterPro"/>
</dbReference>
<dbReference type="InterPro" id="IPR001628">
    <property type="entry name" value="Znf_hrmn_rcpt"/>
</dbReference>
<keyword evidence="5" id="KW-0863">Zinc-finger</keyword>
<dbReference type="InterPro" id="IPR013088">
    <property type="entry name" value="Znf_NHR/GATA"/>
</dbReference>
<evidence type="ECO:0000313" key="14">
    <source>
        <dbReference type="EMBL" id="NXR87225.1"/>
    </source>
</evidence>
<evidence type="ECO:0000256" key="5">
    <source>
        <dbReference type="ARBA" id="ARBA00022771"/>
    </source>
</evidence>
<keyword evidence="8" id="KW-0238">DNA-binding</keyword>
<feature type="non-terminal residue" evidence="14">
    <location>
        <position position="1"/>
    </location>
</feature>
<evidence type="ECO:0000259" key="13">
    <source>
        <dbReference type="PROSITE" id="PS51030"/>
    </source>
</evidence>
<protein>
    <submittedName>
        <fullName evidence="14">NR4A1 protein</fullName>
    </submittedName>
</protein>
<dbReference type="GO" id="GO:0005737">
    <property type="term" value="C:cytoplasm"/>
    <property type="evidence" value="ECO:0007669"/>
    <property type="project" value="UniProtKB-SubCell"/>
</dbReference>
<evidence type="ECO:0000256" key="11">
    <source>
        <dbReference type="ARBA" id="ARBA00023242"/>
    </source>
</evidence>
<dbReference type="EMBL" id="VYZP01016163">
    <property type="protein sequence ID" value="NXR87225.1"/>
    <property type="molecule type" value="Genomic_DNA"/>
</dbReference>
<evidence type="ECO:0000313" key="15">
    <source>
        <dbReference type="Proteomes" id="UP000574191"/>
    </source>
</evidence>
<accession>A0A7L2PSR8</accession>
<feature type="region of interest" description="Disordered" evidence="12">
    <location>
        <begin position="117"/>
        <end position="183"/>
    </location>
</feature>
<dbReference type="SUPFAM" id="SSF57716">
    <property type="entry name" value="Glucocorticoid receptor-like (DNA-binding domain)"/>
    <property type="match status" value="1"/>
</dbReference>
<evidence type="ECO:0000256" key="4">
    <source>
        <dbReference type="ARBA" id="ARBA00022723"/>
    </source>
</evidence>
<dbReference type="AlphaFoldDB" id="A0A7L2PSR8"/>
<evidence type="ECO:0000256" key="12">
    <source>
        <dbReference type="SAM" id="MobiDB-lite"/>
    </source>
</evidence>
<reference evidence="14 15" key="1">
    <citation type="submission" date="2019-09" db="EMBL/GenBank/DDBJ databases">
        <title>Bird 10,000 Genomes (B10K) Project - Family phase.</title>
        <authorList>
            <person name="Zhang G."/>
        </authorList>
    </citation>
    <scope>NUCLEOTIDE SEQUENCE [LARGE SCALE GENOMIC DNA]</scope>
    <source>
        <strain evidence="14">B10K-DU-002-83</strain>
    </source>
</reference>
<dbReference type="Gene3D" id="3.30.50.10">
    <property type="entry name" value="Erythroid Transcription Factor GATA-1, subunit A"/>
    <property type="match status" value="1"/>
</dbReference>
<keyword evidence="6" id="KW-0862">Zinc</keyword>
<feature type="domain" description="Nuclear receptor" evidence="13">
    <location>
        <begin position="207"/>
        <end position="267"/>
    </location>
</feature>
<gene>
    <name evidence="14" type="primary">Nr4a1_0</name>
    <name evidence="14" type="ORF">HYPCIN_R10197</name>
</gene>
<dbReference type="PRINTS" id="PR00047">
    <property type="entry name" value="STROIDFINGER"/>
</dbReference>
<keyword evidence="3" id="KW-0963">Cytoplasm</keyword>
<keyword evidence="7" id="KW-0805">Transcription regulation</keyword>
<evidence type="ECO:0000256" key="6">
    <source>
        <dbReference type="ARBA" id="ARBA00022833"/>
    </source>
</evidence>
<dbReference type="GO" id="GO:0005634">
    <property type="term" value="C:nucleus"/>
    <property type="evidence" value="ECO:0007669"/>
    <property type="project" value="UniProtKB-SubCell"/>
</dbReference>
<keyword evidence="10" id="KW-0675">Receptor</keyword>
<keyword evidence="4" id="KW-0479">Metal-binding</keyword>
<comment type="subcellular location">
    <subcellularLocation>
        <location evidence="2">Cytoplasm</location>
    </subcellularLocation>
    <subcellularLocation>
        <location evidence="1">Nucleus</location>
    </subcellularLocation>
</comment>
<keyword evidence="15" id="KW-1185">Reference proteome</keyword>
<evidence type="ECO:0000256" key="8">
    <source>
        <dbReference type="ARBA" id="ARBA00023125"/>
    </source>
</evidence>
<keyword evidence="11" id="KW-0539">Nucleus</keyword>
<feature type="non-terminal residue" evidence="14">
    <location>
        <position position="267"/>
    </location>
</feature>
<name>A0A7L2PSR8_9PASS</name>
<proteinExistence type="predicted"/>
<dbReference type="InterPro" id="IPR003070">
    <property type="entry name" value="NR4A1-3"/>
</dbReference>
<dbReference type="PRINTS" id="PR01284">
    <property type="entry name" value="NUCLEARECPTR"/>
</dbReference>
<dbReference type="GO" id="GO:0008270">
    <property type="term" value="F:zinc ion binding"/>
    <property type="evidence" value="ECO:0007669"/>
    <property type="project" value="UniProtKB-KW"/>
</dbReference>
<dbReference type="GO" id="GO:0000978">
    <property type="term" value="F:RNA polymerase II cis-regulatory region sequence-specific DNA binding"/>
    <property type="evidence" value="ECO:0007669"/>
    <property type="project" value="TreeGrafter"/>
</dbReference>
<sequence>FPMEVAGADLAAAPALPSFSTFMEGYAGEFDAFLYQLPASGQSSAATAFKLEDFQVYGCYPSSFGGQPDETLSSSGSDCYGSPCSIPSPATPGFQPPQAPGWEGSFGAYSPLPNYEGGQPWAEPAKGGGSQPPFFAFGPPAPSPPAALKGQLGASPRVDPRLLDTDAFPPTQGAPRGFAGLPLAPSSPLLEGPALAPTKVRSPGAGEGRCAVCGDNASCQHYGVRTCEGCKGFFKRTVQKNAKYICLANKDCPVDKRRRNRCQFCRF</sequence>
<dbReference type="Proteomes" id="UP000574191">
    <property type="component" value="Unassembled WGS sequence"/>
</dbReference>
<dbReference type="CDD" id="cd06969">
    <property type="entry name" value="NR_DBD_NGFI-B"/>
    <property type="match status" value="1"/>
</dbReference>
<organism evidence="14 15">
    <name type="scientific">Hypocryptadius cinnamomeus</name>
    <dbReference type="NCBI Taxonomy" id="589841"/>
    <lineage>
        <taxon>Eukaryota</taxon>
        <taxon>Metazoa</taxon>
        <taxon>Chordata</taxon>
        <taxon>Craniata</taxon>
        <taxon>Vertebrata</taxon>
        <taxon>Euteleostomi</taxon>
        <taxon>Archelosauria</taxon>
        <taxon>Archosauria</taxon>
        <taxon>Dinosauria</taxon>
        <taxon>Saurischia</taxon>
        <taxon>Theropoda</taxon>
        <taxon>Coelurosauria</taxon>
        <taxon>Aves</taxon>
        <taxon>Neognathae</taxon>
        <taxon>Neoaves</taxon>
        <taxon>Telluraves</taxon>
        <taxon>Australaves</taxon>
        <taxon>Passeriformes</taxon>
        <taxon>Sylvioidea</taxon>
        <taxon>Zosteropidae</taxon>
        <taxon>Hypocryptadius</taxon>
    </lineage>
</organism>
<dbReference type="OrthoDB" id="5952118at2759"/>
<dbReference type="PANTHER" id="PTHR24085">
    <property type="entry name" value="NUCLEAR HORMONE RECEPTOR"/>
    <property type="match status" value="1"/>
</dbReference>
<dbReference type="PANTHER" id="PTHR24085:SF1">
    <property type="entry name" value="NUCLEAR RECEPTOR SUBFAMILY 4 GROUP A MEMBER 1"/>
    <property type="match status" value="1"/>
</dbReference>